<name>A0AAU7PFF4_9VIRU</name>
<accession>A0AAU7PFF4</accession>
<dbReference type="EMBL" id="PP856017">
    <property type="protein sequence ID" value="XBS47686.1"/>
    <property type="molecule type" value="Genomic_DNA"/>
</dbReference>
<sequence>MPWLNTNEITKDDEATVKKFEKTVFGIDFDGTIVENDFPYVGKPNPGAIEVLQELSKVGVKLILITMRSDDKLHEAVVYCNKNNVNFWGINENPEQEKWSNSPKIYATVYVDDANAGIPLKMGSNEKPCVDWAKLRDLFVQWEVLPPLEAGDGSKTFQIK</sequence>
<gene>
    <name evidence="1" type="ORF">SURPRISE13_162</name>
</gene>
<organism evidence="1">
    <name type="scientific">Burkholderia phage vB_BgluM-SURPRISE13</name>
    <dbReference type="NCBI Taxonomy" id="3159457"/>
    <lineage>
        <taxon>Viruses</taxon>
    </lineage>
</organism>
<protein>
    <submittedName>
        <fullName evidence="1">HAD-like superfamily protein</fullName>
    </submittedName>
</protein>
<dbReference type="InterPro" id="IPR023214">
    <property type="entry name" value="HAD_sf"/>
</dbReference>
<proteinExistence type="predicted"/>
<reference evidence="1" key="1">
    <citation type="submission" date="2024-05" db="EMBL/GenBank/DDBJ databases">
        <title>Isolation and characterization of the novel Burkholderia jumbo bacteriophage Surprise13.</title>
        <authorList>
            <person name="Supina B.S.I."/>
            <person name="Dennis J."/>
        </authorList>
    </citation>
    <scope>NUCLEOTIDE SEQUENCE</scope>
</reference>
<dbReference type="SUPFAM" id="SSF56784">
    <property type="entry name" value="HAD-like"/>
    <property type="match status" value="1"/>
</dbReference>
<evidence type="ECO:0000313" key="1">
    <source>
        <dbReference type="EMBL" id="XBS47686.1"/>
    </source>
</evidence>
<dbReference type="InterPro" id="IPR036412">
    <property type="entry name" value="HAD-like_sf"/>
</dbReference>
<dbReference type="Gene3D" id="3.40.50.1000">
    <property type="entry name" value="HAD superfamily/HAD-like"/>
    <property type="match status" value="1"/>
</dbReference>